<gene>
    <name evidence="1" type="ORF">FSP39_007913</name>
</gene>
<name>A0AA88YJA0_PINIB</name>
<evidence type="ECO:0000313" key="2">
    <source>
        <dbReference type="Proteomes" id="UP001186944"/>
    </source>
</evidence>
<accession>A0AA88YJA0</accession>
<keyword evidence="2" id="KW-1185">Reference proteome</keyword>
<organism evidence="1 2">
    <name type="scientific">Pinctada imbricata</name>
    <name type="common">Atlantic pearl-oyster</name>
    <name type="synonym">Pinctada martensii</name>
    <dbReference type="NCBI Taxonomy" id="66713"/>
    <lineage>
        <taxon>Eukaryota</taxon>
        <taxon>Metazoa</taxon>
        <taxon>Spiralia</taxon>
        <taxon>Lophotrochozoa</taxon>
        <taxon>Mollusca</taxon>
        <taxon>Bivalvia</taxon>
        <taxon>Autobranchia</taxon>
        <taxon>Pteriomorphia</taxon>
        <taxon>Pterioida</taxon>
        <taxon>Pterioidea</taxon>
        <taxon>Pteriidae</taxon>
        <taxon>Pinctada</taxon>
    </lineage>
</organism>
<proteinExistence type="predicted"/>
<reference evidence="1" key="1">
    <citation type="submission" date="2019-08" db="EMBL/GenBank/DDBJ databases">
        <title>The improved chromosome-level genome for the pearl oyster Pinctada fucata martensii using PacBio sequencing and Hi-C.</title>
        <authorList>
            <person name="Zheng Z."/>
        </authorList>
    </citation>
    <scope>NUCLEOTIDE SEQUENCE</scope>
    <source>
        <strain evidence="1">ZZ-2019</strain>
        <tissue evidence="1">Adductor muscle</tissue>
    </source>
</reference>
<comment type="caution">
    <text evidence="1">The sequence shown here is derived from an EMBL/GenBank/DDBJ whole genome shotgun (WGS) entry which is preliminary data.</text>
</comment>
<evidence type="ECO:0000313" key="1">
    <source>
        <dbReference type="EMBL" id="KAK3105886.1"/>
    </source>
</evidence>
<protein>
    <submittedName>
        <fullName evidence="1">Uncharacterized protein</fullName>
    </submittedName>
</protein>
<dbReference type="Proteomes" id="UP001186944">
    <property type="component" value="Unassembled WGS sequence"/>
</dbReference>
<dbReference type="AlphaFoldDB" id="A0AA88YJA0"/>
<sequence>MRIGELVQDSESNVGHAIQYDDVKIVNDSVEIRMKHSKTDQTGEKRVWVVGSSIVKHAFVKARTSYDGVNMGLQRCNTTVWWQGQGGMRWNQLERKLTYLQTFEDFPRLFSVALWRK</sequence>
<dbReference type="EMBL" id="VSWD01000003">
    <property type="protein sequence ID" value="KAK3105886.1"/>
    <property type="molecule type" value="Genomic_DNA"/>
</dbReference>